<comment type="caution">
    <text evidence="2">The sequence shown here is derived from an EMBL/GenBank/DDBJ whole genome shotgun (WGS) entry which is preliminary data.</text>
</comment>
<evidence type="ECO:0000313" key="2">
    <source>
        <dbReference type="EMBL" id="GAX13767.1"/>
    </source>
</evidence>
<dbReference type="OrthoDB" id="309640at2759"/>
<dbReference type="InParanoid" id="A0A1Z5JID8"/>
<proteinExistence type="predicted"/>
<dbReference type="AlphaFoldDB" id="A0A1Z5JID8"/>
<evidence type="ECO:0000313" key="3">
    <source>
        <dbReference type="Proteomes" id="UP000198406"/>
    </source>
</evidence>
<dbReference type="CDD" id="cd02199">
    <property type="entry name" value="YjgF_YER057c_UK114_like_1"/>
    <property type="match status" value="1"/>
</dbReference>
<organism evidence="2 3">
    <name type="scientific">Fistulifera solaris</name>
    <name type="common">Oleaginous diatom</name>
    <dbReference type="NCBI Taxonomy" id="1519565"/>
    <lineage>
        <taxon>Eukaryota</taxon>
        <taxon>Sar</taxon>
        <taxon>Stramenopiles</taxon>
        <taxon>Ochrophyta</taxon>
        <taxon>Bacillariophyta</taxon>
        <taxon>Bacillariophyceae</taxon>
        <taxon>Bacillariophycidae</taxon>
        <taxon>Naviculales</taxon>
        <taxon>Naviculaceae</taxon>
        <taxon>Fistulifera</taxon>
    </lineage>
</organism>
<dbReference type="EMBL" id="BDSP01000073">
    <property type="protein sequence ID" value="GAX13767.1"/>
    <property type="molecule type" value="Genomic_DNA"/>
</dbReference>
<name>A0A1Z5JID8_FISSO</name>
<protein>
    <recommendedName>
        <fullName evidence="1">Endoribonuclease L-PSP/chorismate mutase-like domain-containing protein</fullName>
    </recommendedName>
</protein>
<feature type="domain" description="Endoribonuclease L-PSP/chorismate mutase-like" evidence="1">
    <location>
        <begin position="30"/>
        <end position="163"/>
    </location>
</feature>
<keyword evidence="3" id="KW-1185">Reference proteome</keyword>
<dbReference type="Gene3D" id="3.30.1330.40">
    <property type="entry name" value="RutC-like"/>
    <property type="match status" value="1"/>
</dbReference>
<dbReference type="Proteomes" id="UP000198406">
    <property type="component" value="Unassembled WGS sequence"/>
</dbReference>
<dbReference type="SUPFAM" id="SSF55298">
    <property type="entry name" value="YjgF-like"/>
    <property type="match status" value="1"/>
</dbReference>
<dbReference type="PANTHER" id="PTHR43760">
    <property type="entry name" value="ENDORIBONUCLEASE-RELATED"/>
    <property type="match status" value="1"/>
</dbReference>
<dbReference type="InterPro" id="IPR013813">
    <property type="entry name" value="Endoribo_LPSP/chorism_mut-like"/>
</dbReference>
<dbReference type="PANTHER" id="PTHR43760:SF1">
    <property type="entry name" value="ENDORIBONUCLEASE L-PSP_CHORISMATE MUTASE-LIKE DOMAIN-CONTAINING PROTEIN"/>
    <property type="match status" value="1"/>
</dbReference>
<gene>
    <name evidence="2" type="ORF">FisN_30Lh055</name>
</gene>
<accession>A0A1Z5JID8</accession>
<dbReference type="Pfam" id="PF14588">
    <property type="entry name" value="YjgF_endoribonc"/>
    <property type="match status" value="1"/>
</dbReference>
<dbReference type="InterPro" id="IPR035959">
    <property type="entry name" value="RutC-like_sf"/>
</dbReference>
<reference evidence="2 3" key="1">
    <citation type="journal article" date="2015" name="Plant Cell">
        <title>Oil accumulation by the oleaginous diatom Fistulifera solaris as revealed by the genome and transcriptome.</title>
        <authorList>
            <person name="Tanaka T."/>
            <person name="Maeda Y."/>
            <person name="Veluchamy A."/>
            <person name="Tanaka M."/>
            <person name="Abida H."/>
            <person name="Marechal E."/>
            <person name="Bowler C."/>
            <person name="Muto M."/>
            <person name="Sunaga Y."/>
            <person name="Tanaka M."/>
            <person name="Yoshino T."/>
            <person name="Taniguchi T."/>
            <person name="Fukuda Y."/>
            <person name="Nemoto M."/>
            <person name="Matsumoto M."/>
            <person name="Wong P.S."/>
            <person name="Aburatani S."/>
            <person name="Fujibuchi W."/>
        </authorList>
    </citation>
    <scope>NUCLEOTIDE SEQUENCE [LARGE SCALE GENOMIC DNA]</scope>
    <source>
        <strain evidence="2 3">JPCC DA0580</strain>
    </source>
</reference>
<evidence type="ECO:0000259" key="1">
    <source>
        <dbReference type="Pfam" id="PF14588"/>
    </source>
</evidence>
<sequence length="178" mass="19476">MLTSSIFRSTFRPSSQRCWIHVEKRLEELQLVLPPAPGPKANYNIVCHASGGMLYVSGHLPVKLDGTLFTGRIGADGRDVSYGYEAAQQAGLNILSTLKAQLGDLDRVEHIVKIFGIVQSTDDFKEQHKVMDGCSDLMMEVFGKTAGYHARSAIGTSTLPLDISVEVEAVVQLKPFVK</sequence>